<evidence type="ECO:0000313" key="2">
    <source>
        <dbReference type="Proteomes" id="UP001062846"/>
    </source>
</evidence>
<protein>
    <submittedName>
        <fullName evidence="1">Uncharacterized protein</fullName>
    </submittedName>
</protein>
<proteinExistence type="predicted"/>
<keyword evidence="2" id="KW-1185">Reference proteome</keyword>
<reference evidence="1" key="1">
    <citation type="submission" date="2022-02" db="EMBL/GenBank/DDBJ databases">
        <title>Plant Genome Project.</title>
        <authorList>
            <person name="Zhang R.-G."/>
        </authorList>
    </citation>
    <scope>NUCLEOTIDE SEQUENCE</scope>
    <source>
        <strain evidence="1">AT1</strain>
    </source>
</reference>
<accession>A0ACC0MNW9</accession>
<evidence type="ECO:0000313" key="1">
    <source>
        <dbReference type="EMBL" id="KAI8542172.1"/>
    </source>
</evidence>
<dbReference type="Proteomes" id="UP001062846">
    <property type="component" value="Chromosome 8"/>
</dbReference>
<dbReference type="EMBL" id="CM046395">
    <property type="protein sequence ID" value="KAI8542172.1"/>
    <property type="molecule type" value="Genomic_DNA"/>
</dbReference>
<sequence length="196" mass="21410">MACLDMYSSSATSSSSSASASANQNSDHKSLPCSSPRISFSNDFAESNHHHHHHHHHHVHKPRSDHSPPPPSDFEFSSVSNHSMMSADELFSKGRLLPFKKPTTLREELLTGDDDDDDNGGFSLRPPKGSGSGSTRWKEILGLKKSHIGSRKTGKGDGCGERRPGLGRDPEAHVTKSSQDLLNDGRSSRRDVEFGM</sequence>
<name>A0ACC0MNW9_RHOML</name>
<organism evidence="1 2">
    <name type="scientific">Rhododendron molle</name>
    <name type="common">Chinese azalea</name>
    <name type="synonym">Azalea mollis</name>
    <dbReference type="NCBI Taxonomy" id="49168"/>
    <lineage>
        <taxon>Eukaryota</taxon>
        <taxon>Viridiplantae</taxon>
        <taxon>Streptophyta</taxon>
        <taxon>Embryophyta</taxon>
        <taxon>Tracheophyta</taxon>
        <taxon>Spermatophyta</taxon>
        <taxon>Magnoliopsida</taxon>
        <taxon>eudicotyledons</taxon>
        <taxon>Gunneridae</taxon>
        <taxon>Pentapetalae</taxon>
        <taxon>asterids</taxon>
        <taxon>Ericales</taxon>
        <taxon>Ericaceae</taxon>
        <taxon>Ericoideae</taxon>
        <taxon>Rhodoreae</taxon>
        <taxon>Rhododendron</taxon>
    </lineage>
</organism>
<comment type="caution">
    <text evidence="1">The sequence shown here is derived from an EMBL/GenBank/DDBJ whole genome shotgun (WGS) entry which is preliminary data.</text>
</comment>
<gene>
    <name evidence="1" type="ORF">RHMOL_Rhmol08G0118100</name>
</gene>